<keyword evidence="2" id="KW-1185">Reference proteome</keyword>
<comment type="caution">
    <text evidence="1">The sequence shown here is derived from an EMBL/GenBank/DDBJ whole genome shotgun (WGS) entry which is preliminary data.</text>
</comment>
<gene>
    <name evidence="1" type="ORF">BST26_19585</name>
</gene>
<dbReference type="Pfam" id="PF12900">
    <property type="entry name" value="Pyridox_ox_2"/>
    <property type="match status" value="1"/>
</dbReference>
<proteinExistence type="predicted"/>
<dbReference type="InterPro" id="IPR012349">
    <property type="entry name" value="Split_barrel_FMN-bd"/>
</dbReference>
<dbReference type="Proteomes" id="UP000192801">
    <property type="component" value="Unassembled WGS sequence"/>
</dbReference>
<dbReference type="AlphaFoldDB" id="A0A1X0CXJ4"/>
<dbReference type="STRING" id="444597.BST26_19585"/>
<protein>
    <submittedName>
        <fullName evidence="1">Uncharacterized protein</fullName>
    </submittedName>
</protein>
<dbReference type="InterPro" id="IPR009218">
    <property type="entry name" value="HD_phosphohydro"/>
</dbReference>
<sequence length="384" mass="41656">MVDLEQAWRELLARLGATGDVVLATGRELVAAWSGPSRRYHSVQHLQEVLARVDELAEDAEDPDAVRLAAWYHDAVYNGAPDDEEQSAVKAETELAALGLPPALVAEVARLIRMTVRHDPGPEDRNGAVLSDADLSSLAVDPERYRANSAAIRAEYLHIPDLVFRTGRAVVIETLLAARSLFFTVTGRRRWEETARENLAAELARLRAEGADGTAAEPVPAIEAVVPWRGAPTQAKMAPVTNPDEQPITVLSDDESWDLLAGAALGRFVAVVAGQPEIFPVNFVVQNRTLLFRTAEGTKLFGASTSPQVVFEADDHGVATGWSVIVRGKAEVLYGSEEIEEADRAGLYPWLATVKLRYVRIRPTTVSGRRFAFGPEPDAGSVPG</sequence>
<dbReference type="SUPFAM" id="SSF50475">
    <property type="entry name" value="FMN-binding split barrel"/>
    <property type="match status" value="1"/>
</dbReference>
<dbReference type="EMBL" id="MVHS01000071">
    <property type="protein sequence ID" value="ORA64866.1"/>
    <property type="molecule type" value="Genomic_DNA"/>
</dbReference>
<dbReference type="InterPro" id="IPR024747">
    <property type="entry name" value="Pyridox_Oxase-rel"/>
</dbReference>
<organism evidence="1 2">
    <name type="scientific">Mycolicibacterium insubricum</name>
    <dbReference type="NCBI Taxonomy" id="444597"/>
    <lineage>
        <taxon>Bacteria</taxon>
        <taxon>Bacillati</taxon>
        <taxon>Actinomycetota</taxon>
        <taxon>Actinomycetes</taxon>
        <taxon>Mycobacteriales</taxon>
        <taxon>Mycobacteriaceae</taxon>
        <taxon>Mycolicibacterium</taxon>
    </lineage>
</organism>
<dbReference type="PANTHER" id="PTHR21174:SF0">
    <property type="entry name" value="HD PHOSPHOHYDROLASE FAMILY PROTEIN-RELATED"/>
    <property type="match status" value="1"/>
</dbReference>
<evidence type="ECO:0000313" key="2">
    <source>
        <dbReference type="Proteomes" id="UP000192801"/>
    </source>
</evidence>
<evidence type="ECO:0000313" key="1">
    <source>
        <dbReference type="EMBL" id="ORA64866.1"/>
    </source>
</evidence>
<dbReference type="Gene3D" id="2.30.110.10">
    <property type="entry name" value="Electron Transport, Fmn-binding Protein, Chain A"/>
    <property type="match status" value="1"/>
</dbReference>
<accession>A0A1X0CXJ4</accession>
<dbReference type="SUPFAM" id="SSF109604">
    <property type="entry name" value="HD-domain/PDEase-like"/>
    <property type="match status" value="1"/>
</dbReference>
<reference evidence="1 2" key="1">
    <citation type="submission" date="2016-12" db="EMBL/GenBank/DDBJ databases">
        <title>The new phylogeny of genus Mycobacterium.</title>
        <authorList>
            <person name="Tortoli E."/>
            <person name="Trovato A."/>
            <person name="Cirillo D.M."/>
        </authorList>
    </citation>
    <scope>NUCLEOTIDE SEQUENCE [LARGE SCALE GENOMIC DNA]</scope>
    <source>
        <strain evidence="1 2">DSM 45130</strain>
    </source>
</reference>
<dbReference type="Gene3D" id="1.10.3210.10">
    <property type="entry name" value="Hypothetical protein af1432"/>
    <property type="match status" value="1"/>
</dbReference>
<dbReference type="PANTHER" id="PTHR21174">
    <property type="match status" value="1"/>
</dbReference>
<name>A0A1X0CXJ4_9MYCO</name>